<dbReference type="Gene3D" id="3.40.630.30">
    <property type="match status" value="1"/>
</dbReference>
<name>A0A918QZP8_9FLAO</name>
<reference evidence="1" key="1">
    <citation type="journal article" date="2014" name="Int. J. Syst. Evol. Microbiol.">
        <title>Complete genome sequence of Corynebacterium casei LMG S-19264T (=DSM 44701T), isolated from a smear-ripened cheese.</title>
        <authorList>
            <consortium name="US DOE Joint Genome Institute (JGI-PGF)"/>
            <person name="Walter F."/>
            <person name="Albersmeier A."/>
            <person name="Kalinowski J."/>
            <person name="Ruckert C."/>
        </authorList>
    </citation>
    <scope>NUCLEOTIDE SEQUENCE</scope>
    <source>
        <strain evidence="1">KCTC 12710</strain>
    </source>
</reference>
<accession>A0A918QZP8</accession>
<proteinExistence type="predicted"/>
<dbReference type="SUPFAM" id="SSF55729">
    <property type="entry name" value="Acyl-CoA N-acyltransferases (Nat)"/>
    <property type="match status" value="1"/>
</dbReference>
<dbReference type="AlphaFoldDB" id="A0A918QZP8"/>
<dbReference type="Proteomes" id="UP000636004">
    <property type="component" value="Unassembled WGS sequence"/>
</dbReference>
<evidence type="ECO:0000313" key="1">
    <source>
        <dbReference type="EMBL" id="GGZ78922.1"/>
    </source>
</evidence>
<sequence length="264" mass="30920">MSILKKINSVLTEFSQINTWILKGSSGSSEESIEIVFIGNEKQKNYIAQIVFNSECEHQFLGKHSLWSLYFFLNKSKNKFDMVFIEGHIFHKVFFKRRKDFFVPMWLTSTVNLPLKPTSRSAKDDMRRIRKNNLSYEVANSIEKCHHFYYSMYLPTVQSRHEERTIPMNYESMIDKIKNHEGILLMIKMENKDIAGIVILMQDDTPRLWSSGILHGDTSYWKYGAIAATYFFSSDYLTKKGYNTMNMGLSRAFISDGVLQYKKN</sequence>
<keyword evidence="2" id="KW-1185">Reference proteome</keyword>
<organism evidence="1 2">
    <name type="scientific">Algibacter mikhailovii</name>
    <dbReference type="NCBI Taxonomy" id="425498"/>
    <lineage>
        <taxon>Bacteria</taxon>
        <taxon>Pseudomonadati</taxon>
        <taxon>Bacteroidota</taxon>
        <taxon>Flavobacteriia</taxon>
        <taxon>Flavobacteriales</taxon>
        <taxon>Flavobacteriaceae</taxon>
        <taxon>Algibacter</taxon>
    </lineage>
</organism>
<dbReference type="EMBL" id="BMWZ01000003">
    <property type="protein sequence ID" value="GGZ78922.1"/>
    <property type="molecule type" value="Genomic_DNA"/>
</dbReference>
<evidence type="ECO:0000313" key="2">
    <source>
        <dbReference type="Proteomes" id="UP000636004"/>
    </source>
</evidence>
<protein>
    <submittedName>
        <fullName evidence="1">Uncharacterized protein</fullName>
    </submittedName>
</protein>
<comment type="caution">
    <text evidence="1">The sequence shown here is derived from an EMBL/GenBank/DDBJ whole genome shotgun (WGS) entry which is preliminary data.</text>
</comment>
<dbReference type="RefSeq" id="WP_189360217.1">
    <property type="nucleotide sequence ID" value="NZ_BMWZ01000003.1"/>
</dbReference>
<gene>
    <name evidence="1" type="ORF">GCM10007028_15480</name>
</gene>
<dbReference type="InterPro" id="IPR016181">
    <property type="entry name" value="Acyl_CoA_acyltransferase"/>
</dbReference>
<reference evidence="1" key="2">
    <citation type="submission" date="2020-09" db="EMBL/GenBank/DDBJ databases">
        <authorList>
            <person name="Sun Q."/>
            <person name="Kim S."/>
        </authorList>
    </citation>
    <scope>NUCLEOTIDE SEQUENCE</scope>
    <source>
        <strain evidence="1">KCTC 12710</strain>
    </source>
</reference>